<sequence>MSLSIKSVVLGLIALLVVLLGTWQLVNSRQVQLFGELVNRVDTDQKVIALTFDDGPAPGNTEAVLTMLAAEDVKATFFLVGSAMELHPRETMLIANAGHEIGNHSYSHQRMVLMSPGAVREELERTDALIRQSGYQGPILFRPPYGKKFVMLPWYLSHRDMTSVTWDLEPESHGDIAGNSQAITRYVLDKAKPGSILLLHVMFRSRQASLDAVPGIIEGLKAKGYRLVTVSELLALRP</sequence>
<dbReference type="Proteomes" id="UP000006755">
    <property type="component" value="Unassembled WGS sequence"/>
</dbReference>
<dbReference type="PROSITE" id="PS51677">
    <property type="entry name" value="NODB"/>
    <property type="match status" value="1"/>
</dbReference>
<dbReference type="RefSeq" id="WP_008482859.1">
    <property type="nucleotide sequence ID" value="NZ_AMRI01000003.1"/>
</dbReference>
<dbReference type="GO" id="GO:0016810">
    <property type="term" value="F:hydrolase activity, acting on carbon-nitrogen (but not peptide) bonds"/>
    <property type="evidence" value="ECO:0007669"/>
    <property type="project" value="InterPro"/>
</dbReference>
<dbReference type="EMBL" id="AMRI01000003">
    <property type="protein sequence ID" value="EKE77171.1"/>
    <property type="molecule type" value="Genomic_DNA"/>
</dbReference>
<dbReference type="eggNOG" id="COG0726">
    <property type="taxonomic scope" value="Bacteria"/>
</dbReference>
<organism evidence="2 3">
    <name type="scientific">Gallaecimonas xiamenensis 3-C-1</name>
    <dbReference type="NCBI Taxonomy" id="745411"/>
    <lineage>
        <taxon>Bacteria</taxon>
        <taxon>Pseudomonadati</taxon>
        <taxon>Pseudomonadota</taxon>
        <taxon>Gammaproteobacteria</taxon>
        <taxon>Enterobacterales</taxon>
        <taxon>Gallaecimonadaceae</taxon>
        <taxon>Gallaecimonas</taxon>
    </lineage>
</organism>
<accession>K2J2K9</accession>
<evidence type="ECO:0000313" key="3">
    <source>
        <dbReference type="Proteomes" id="UP000006755"/>
    </source>
</evidence>
<gene>
    <name evidence="2" type="ORF">B3C1_03160</name>
</gene>
<feature type="domain" description="NodB homology" evidence="1">
    <location>
        <begin position="46"/>
        <end position="228"/>
    </location>
</feature>
<evidence type="ECO:0000259" key="1">
    <source>
        <dbReference type="PROSITE" id="PS51677"/>
    </source>
</evidence>
<dbReference type="STRING" id="745411.B3C1_03160"/>
<dbReference type="Gene3D" id="3.20.20.370">
    <property type="entry name" value="Glycoside hydrolase/deacetylase"/>
    <property type="match status" value="1"/>
</dbReference>
<dbReference type="PANTHER" id="PTHR10587">
    <property type="entry name" value="GLYCOSYL TRANSFERASE-RELATED"/>
    <property type="match status" value="1"/>
</dbReference>
<dbReference type="PANTHER" id="PTHR10587:SF125">
    <property type="entry name" value="POLYSACCHARIDE DEACETYLASE YHEN-RELATED"/>
    <property type="match status" value="1"/>
</dbReference>
<keyword evidence="3" id="KW-1185">Reference proteome</keyword>
<dbReference type="AlphaFoldDB" id="K2J2K9"/>
<protein>
    <submittedName>
        <fullName evidence="2">Polysaccharide deacetylase</fullName>
    </submittedName>
</protein>
<dbReference type="InterPro" id="IPR050248">
    <property type="entry name" value="Polysacc_deacetylase_ArnD"/>
</dbReference>
<comment type="caution">
    <text evidence="2">The sequence shown here is derived from an EMBL/GenBank/DDBJ whole genome shotgun (WGS) entry which is preliminary data.</text>
</comment>
<dbReference type="Pfam" id="PF01522">
    <property type="entry name" value="Polysacc_deac_1"/>
    <property type="match status" value="1"/>
</dbReference>
<dbReference type="InterPro" id="IPR011330">
    <property type="entry name" value="Glyco_hydro/deAcase_b/a-brl"/>
</dbReference>
<name>K2J2K9_9GAMM</name>
<dbReference type="InterPro" id="IPR002509">
    <property type="entry name" value="NODB_dom"/>
</dbReference>
<evidence type="ECO:0000313" key="2">
    <source>
        <dbReference type="EMBL" id="EKE77171.1"/>
    </source>
</evidence>
<dbReference type="SUPFAM" id="SSF88713">
    <property type="entry name" value="Glycoside hydrolase/deacetylase"/>
    <property type="match status" value="1"/>
</dbReference>
<dbReference type="GO" id="GO:0005975">
    <property type="term" value="P:carbohydrate metabolic process"/>
    <property type="evidence" value="ECO:0007669"/>
    <property type="project" value="InterPro"/>
</dbReference>
<reference evidence="2 3" key="1">
    <citation type="journal article" date="2012" name="J. Bacteriol.">
        <title>Genome Sequence of Gallaecimonas xiamenensis Type Strain 3-C-1.</title>
        <authorList>
            <person name="Lai Q."/>
            <person name="Wang L."/>
            <person name="Wang W."/>
            <person name="Shao Z."/>
        </authorList>
    </citation>
    <scope>NUCLEOTIDE SEQUENCE [LARGE SCALE GENOMIC DNA]</scope>
    <source>
        <strain evidence="2 3">3-C-1</strain>
    </source>
</reference>
<proteinExistence type="predicted"/>
<dbReference type="CDD" id="cd10956">
    <property type="entry name" value="CE4_BH1302_like"/>
    <property type="match status" value="1"/>
</dbReference>